<feature type="domain" description="UPF0033" evidence="2">
    <location>
        <begin position="4"/>
        <end position="68"/>
    </location>
</feature>
<dbReference type="OrthoDB" id="9797352at2"/>
<accession>K4LVT1</accession>
<protein>
    <submittedName>
        <fullName evidence="3">SirA-like protein</fullName>
    </submittedName>
</protein>
<dbReference type="CDD" id="cd03421">
    <property type="entry name" value="SirA_like_N"/>
    <property type="match status" value="1"/>
</dbReference>
<evidence type="ECO:0000313" key="4">
    <source>
        <dbReference type="Proteomes" id="UP000000467"/>
    </source>
</evidence>
<proteinExistence type="inferred from homology"/>
<sequence length="73" mass="7983">MPLEVDARGLSCPIPVVKTKKAMESNPQEEIIVLLDSNVSKENVLRLADSKGYRAEVQESGGEYRVVLLPGSK</sequence>
<dbReference type="SUPFAM" id="SSF64307">
    <property type="entry name" value="SirA-like"/>
    <property type="match status" value="1"/>
</dbReference>
<evidence type="ECO:0000313" key="3">
    <source>
        <dbReference type="EMBL" id="AFV12119.1"/>
    </source>
</evidence>
<dbReference type="Pfam" id="PF01206">
    <property type="entry name" value="TusA"/>
    <property type="match status" value="1"/>
</dbReference>
<keyword evidence="4" id="KW-1185">Reference proteome</keyword>
<name>K4LVT1_THEPS</name>
<dbReference type="EMBL" id="CP003732">
    <property type="protein sequence ID" value="AFV12119.1"/>
    <property type="molecule type" value="Genomic_DNA"/>
</dbReference>
<dbReference type="KEGG" id="tpz:Tph_c19230"/>
<gene>
    <name evidence="3" type="ordered locus">Tph_c19230</name>
</gene>
<dbReference type="InterPro" id="IPR001455">
    <property type="entry name" value="TusA-like"/>
</dbReference>
<reference evidence="3 4" key="1">
    <citation type="journal article" date="2012" name="BMC Genomics">
        <title>Genome-guided analysis of physiological and morphological traits of the fermentative acetate oxidizer Thermacetogenium phaeum.</title>
        <authorList>
            <person name="Oehler D."/>
            <person name="Poehlein A."/>
            <person name="Leimbach A."/>
            <person name="Muller N."/>
            <person name="Daniel R."/>
            <person name="Gottschalk G."/>
            <person name="Schink B."/>
        </authorList>
    </citation>
    <scope>NUCLEOTIDE SEQUENCE [LARGE SCALE GENOMIC DNA]</scope>
    <source>
        <strain evidence="4">ATCC BAA-254 / DSM 26808 / PB</strain>
    </source>
</reference>
<dbReference type="Proteomes" id="UP000000467">
    <property type="component" value="Chromosome"/>
</dbReference>
<comment type="similarity">
    <text evidence="1">Belongs to the sulfur carrier protein TusA family.</text>
</comment>
<dbReference type="Gene3D" id="3.30.110.40">
    <property type="entry name" value="TusA-like domain"/>
    <property type="match status" value="1"/>
</dbReference>
<organism evidence="3 4">
    <name type="scientific">Thermacetogenium phaeum (strain ATCC BAA-254 / DSM 26808 / PB)</name>
    <dbReference type="NCBI Taxonomy" id="1089553"/>
    <lineage>
        <taxon>Bacteria</taxon>
        <taxon>Bacillati</taxon>
        <taxon>Bacillota</taxon>
        <taxon>Clostridia</taxon>
        <taxon>Thermoanaerobacterales</taxon>
        <taxon>Thermoanaerobacteraceae</taxon>
        <taxon>Thermacetogenium</taxon>
    </lineage>
</organism>
<dbReference type="RefSeq" id="WP_015050996.1">
    <property type="nucleotide sequence ID" value="NC_018870.1"/>
</dbReference>
<dbReference type="PANTHER" id="PTHR33279">
    <property type="entry name" value="SULFUR CARRIER PROTEIN YEDF-RELATED"/>
    <property type="match status" value="1"/>
</dbReference>
<dbReference type="PANTHER" id="PTHR33279:SF6">
    <property type="entry name" value="SULFUR CARRIER PROTEIN YEDF-RELATED"/>
    <property type="match status" value="1"/>
</dbReference>
<dbReference type="STRING" id="1089553.Tph_c19230"/>
<evidence type="ECO:0000259" key="2">
    <source>
        <dbReference type="Pfam" id="PF01206"/>
    </source>
</evidence>
<dbReference type="InterPro" id="IPR036868">
    <property type="entry name" value="TusA-like_sf"/>
</dbReference>
<dbReference type="eggNOG" id="COG0425">
    <property type="taxonomic scope" value="Bacteria"/>
</dbReference>
<dbReference type="AlphaFoldDB" id="K4LVT1"/>
<dbReference type="HOGENOM" id="CLU_165255_0_2_9"/>
<evidence type="ECO:0000256" key="1">
    <source>
        <dbReference type="ARBA" id="ARBA00008984"/>
    </source>
</evidence>